<dbReference type="AlphaFoldDB" id="A0A0P6X7F4"/>
<keyword evidence="6" id="KW-1185">Reference proteome</keyword>
<evidence type="ECO:0000313" key="5">
    <source>
        <dbReference type="EMBL" id="KPL71055.1"/>
    </source>
</evidence>
<dbReference type="Pfam" id="PF00941">
    <property type="entry name" value="FAD_binding_5"/>
    <property type="match status" value="1"/>
</dbReference>
<protein>
    <recommendedName>
        <fullName evidence="4">FAD-binding PCMH-type domain-containing protein</fullName>
    </recommendedName>
</protein>
<dbReference type="Pfam" id="PF03450">
    <property type="entry name" value="CO_deh_flav_C"/>
    <property type="match status" value="1"/>
</dbReference>
<dbReference type="Proteomes" id="UP000050430">
    <property type="component" value="Unassembled WGS sequence"/>
</dbReference>
<dbReference type="InterPro" id="IPR051312">
    <property type="entry name" value="Diverse_Substr_Oxidored"/>
</dbReference>
<dbReference type="RefSeq" id="WP_062422791.1">
    <property type="nucleotide sequence ID" value="NZ_BBYA01000011.1"/>
</dbReference>
<dbReference type="STRING" id="229920.ADM99_12280"/>
<dbReference type="OrthoDB" id="9774454at2"/>
<reference evidence="5 6" key="1">
    <citation type="submission" date="2015-07" db="EMBL/GenBank/DDBJ databases">
        <title>Genome sequence of Leptolinea tardivitalis DSM 16556.</title>
        <authorList>
            <person name="Hemp J."/>
            <person name="Ward L.M."/>
            <person name="Pace L.A."/>
            <person name="Fischer W.W."/>
        </authorList>
    </citation>
    <scope>NUCLEOTIDE SEQUENCE [LARGE SCALE GENOMIC DNA]</scope>
    <source>
        <strain evidence="5 6">YMTK-2</strain>
    </source>
</reference>
<dbReference type="InterPro" id="IPR016169">
    <property type="entry name" value="FAD-bd_PCMH_sub2"/>
</dbReference>
<keyword evidence="3" id="KW-0560">Oxidoreductase</keyword>
<dbReference type="Gene3D" id="3.30.43.10">
    <property type="entry name" value="Uridine Diphospho-n-acetylenolpyruvylglucosamine Reductase, domain 2"/>
    <property type="match status" value="1"/>
</dbReference>
<dbReference type="PANTHER" id="PTHR42659">
    <property type="entry name" value="XANTHINE DEHYDROGENASE SUBUNIT C-RELATED"/>
    <property type="match status" value="1"/>
</dbReference>
<dbReference type="PANTHER" id="PTHR42659:SF2">
    <property type="entry name" value="XANTHINE DEHYDROGENASE SUBUNIT C-RELATED"/>
    <property type="match status" value="1"/>
</dbReference>
<sequence length="293" mass="31456">MERFGYVRAATISEALTFLNQPGYKNRPLAGSTDLVLLLRRNPDLCDRVVDISLIPEMHTIEKTGNDVIIGASASFSEIISNPIIRETGPILVEACKTVGATQIRNMGTIGGNVANAAACADSLPALVCLDAMARVLTPSEEFNWTVSELVISPNKTRIPAGGLLVSLRYTIPPSGTRGVFLKLGRRNAMAISRLTVAALGRLDENGRIADARFVTGSAAPQICRFKDVETSLLGQVPTPALMLAAGKLATEEMIRLSGYRWSSEYKVPALAAMTSRALSRVFQVREPSGEVV</sequence>
<keyword evidence="1" id="KW-0285">Flavoprotein</keyword>
<dbReference type="InterPro" id="IPR002346">
    <property type="entry name" value="Mopterin_DH_FAD-bd"/>
</dbReference>
<dbReference type="InterPro" id="IPR036318">
    <property type="entry name" value="FAD-bd_PCMH-like_sf"/>
</dbReference>
<gene>
    <name evidence="5" type="ORF">ADM99_12280</name>
</gene>
<organism evidence="5 6">
    <name type="scientific">Leptolinea tardivitalis</name>
    <dbReference type="NCBI Taxonomy" id="229920"/>
    <lineage>
        <taxon>Bacteria</taxon>
        <taxon>Bacillati</taxon>
        <taxon>Chloroflexota</taxon>
        <taxon>Anaerolineae</taxon>
        <taxon>Anaerolineales</taxon>
        <taxon>Anaerolineaceae</taxon>
        <taxon>Leptolinea</taxon>
    </lineage>
</organism>
<dbReference type="SMART" id="SM01092">
    <property type="entry name" value="CO_deh_flav_C"/>
    <property type="match status" value="1"/>
</dbReference>
<dbReference type="EMBL" id="LGCK01000012">
    <property type="protein sequence ID" value="KPL71055.1"/>
    <property type="molecule type" value="Genomic_DNA"/>
</dbReference>
<evidence type="ECO:0000256" key="3">
    <source>
        <dbReference type="ARBA" id="ARBA00023002"/>
    </source>
</evidence>
<dbReference type="Gene3D" id="3.30.390.50">
    <property type="entry name" value="CO dehydrogenase flavoprotein, C-terminal domain"/>
    <property type="match status" value="1"/>
</dbReference>
<proteinExistence type="predicted"/>
<name>A0A0P6X7F4_9CHLR</name>
<dbReference type="InterPro" id="IPR016166">
    <property type="entry name" value="FAD-bd_PCMH"/>
</dbReference>
<evidence type="ECO:0000256" key="1">
    <source>
        <dbReference type="ARBA" id="ARBA00022630"/>
    </source>
</evidence>
<dbReference type="PROSITE" id="PS51387">
    <property type="entry name" value="FAD_PCMH"/>
    <property type="match status" value="1"/>
</dbReference>
<dbReference type="InterPro" id="IPR016167">
    <property type="entry name" value="FAD-bd_PCMH_sub1"/>
</dbReference>
<dbReference type="Gene3D" id="3.30.465.10">
    <property type="match status" value="1"/>
</dbReference>
<dbReference type="GO" id="GO:0016491">
    <property type="term" value="F:oxidoreductase activity"/>
    <property type="evidence" value="ECO:0007669"/>
    <property type="project" value="UniProtKB-KW"/>
</dbReference>
<dbReference type="SUPFAM" id="SSF55447">
    <property type="entry name" value="CO dehydrogenase flavoprotein C-terminal domain-like"/>
    <property type="match status" value="1"/>
</dbReference>
<evidence type="ECO:0000313" key="6">
    <source>
        <dbReference type="Proteomes" id="UP000050430"/>
    </source>
</evidence>
<dbReference type="GO" id="GO:0071949">
    <property type="term" value="F:FAD binding"/>
    <property type="evidence" value="ECO:0007669"/>
    <property type="project" value="InterPro"/>
</dbReference>
<dbReference type="InterPro" id="IPR005107">
    <property type="entry name" value="CO_DH_flav_C"/>
</dbReference>
<accession>A0A0P6X7F4</accession>
<evidence type="ECO:0000259" key="4">
    <source>
        <dbReference type="PROSITE" id="PS51387"/>
    </source>
</evidence>
<comment type="caution">
    <text evidence="5">The sequence shown here is derived from an EMBL/GenBank/DDBJ whole genome shotgun (WGS) entry which is preliminary data.</text>
</comment>
<feature type="domain" description="FAD-binding PCMH-type" evidence="4">
    <location>
        <begin position="1"/>
        <end position="175"/>
    </location>
</feature>
<dbReference type="SUPFAM" id="SSF56176">
    <property type="entry name" value="FAD-binding/transporter-associated domain-like"/>
    <property type="match status" value="1"/>
</dbReference>
<dbReference type="InterPro" id="IPR036683">
    <property type="entry name" value="CO_DH_flav_C_dom_sf"/>
</dbReference>
<keyword evidence="2" id="KW-0274">FAD</keyword>
<evidence type="ECO:0000256" key="2">
    <source>
        <dbReference type="ARBA" id="ARBA00022827"/>
    </source>
</evidence>